<sequence>MQATRLTLVCHAVTPMQKQGRFPDDESLLMDWQNARLSLTDRFRKSVRLICGPEARTRQTATLFGDHAVVEPALRDGDFGHWKGQDTAQLDRDELMTWLTDSASAPHGGESVDHICARVGEWMRSLECQPGHVVAVTHPLVIRAAMLYVMQFPVSMFYLIDVEPLSRTELRFNAVWRLRLETHA</sequence>
<dbReference type="RefSeq" id="WP_034127306.1">
    <property type="nucleotide sequence ID" value="NZ_JRXU01000012.1"/>
</dbReference>
<dbReference type="SUPFAM" id="SSF53254">
    <property type="entry name" value="Phosphoglycerate mutase-like"/>
    <property type="match status" value="1"/>
</dbReference>
<dbReference type="Pfam" id="PF00300">
    <property type="entry name" value="His_Phos_1"/>
    <property type="match status" value="1"/>
</dbReference>
<dbReference type="Proteomes" id="UP000061348">
    <property type="component" value="Unassembled WGS sequence"/>
</dbReference>
<name>A0A109L0C3_PSEFL</name>
<dbReference type="InterPro" id="IPR013078">
    <property type="entry name" value="His_Pase_superF_clade-1"/>
</dbReference>
<dbReference type="InterPro" id="IPR029033">
    <property type="entry name" value="His_PPase_superfam"/>
</dbReference>
<dbReference type="PATRIC" id="fig|294.192.peg.4035"/>
<dbReference type="EMBL" id="LCYA01000154">
    <property type="protein sequence ID" value="KWV84755.1"/>
    <property type="molecule type" value="Genomic_DNA"/>
</dbReference>
<protein>
    <submittedName>
        <fullName evidence="1">Bifunctional RNase H/acid phosphatase</fullName>
    </submittedName>
</protein>
<evidence type="ECO:0000313" key="1">
    <source>
        <dbReference type="EMBL" id="KWV84755.1"/>
    </source>
</evidence>
<accession>A0A109L0C3</accession>
<dbReference type="AlphaFoldDB" id="A0A109L0C3"/>
<gene>
    <name evidence="1" type="ORF">PFLmoz3_05793</name>
</gene>
<comment type="caution">
    <text evidence="1">The sequence shown here is derived from an EMBL/GenBank/DDBJ whole genome shotgun (WGS) entry which is preliminary data.</text>
</comment>
<dbReference type="Gene3D" id="3.40.50.1240">
    <property type="entry name" value="Phosphoglycerate mutase-like"/>
    <property type="match status" value="1"/>
</dbReference>
<organism evidence="1 2">
    <name type="scientific">Pseudomonas fluorescens</name>
    <dbReference type="NCBI Taxonomy" id="294"/>
    <lineage>
        <taxon>Bacteria</taxon>
        <taxon>Pseudomonadati</taxon>
        <taxon>Pseudomonadota</taxon>
        <taxon>Gammaproteobacteria</taxon>
        <taxon>Pseudomonadales</taxon>
        <taxon>Pseudomonadaceae</taxon>
        <taxon>Pseudomonas</taxon>
    </lineage>
</organism>
<proteinExistence type="predicted"/>
<reference evidence="1 2" key="1">
    <citation type="submission" date="2015-05" db="EMBL/GenBank/DDBJ databases">
        <title>A genomic and transcriptomic approach to investigate the blue pigment phenotype in Pseudomonas fluorescens.</title>
        <authorList>
            <person name="Andreani N.A."/>
            <person name="Cardazzo B."/>
        </authorList>
    </citation>
    <scope>NUCLEOTIDE SEQUENCE [LARGE SCALE GENOMIC DNA]</scope>
    <source>
        <strain evidence="1 2">Ps_22</strain>
    </source>
</reference>
<dbReference type="GeneID" id="86983980"/>
<evidence type="ECO:0000313" key="2">
    <source>
        <dbReference type="Proteomes" id="UP000061348"/>
    </source>
</evidence>